<accession>A0A7W9CDB1</accession>
<feature type="transmembrane region" description="Helical" evidence="1">
    <location>
        <begin position="167"/>
        <end position="189"/>
    </location>
</feature>
<dbReference type="RefSeq" id="WP_184283378.1">
    <property type="nucleotide sequence ID" value="NZ_BAAAPG010000001.1"/>
</dbReference>
<proteinExistence type="predicted"/>
<keyword evidence="3" id="KW-1185">Reference proteome</keyword>
<dbReference type="AlphaFoldDB" id="A0A7W9CDB1"/>
<feature type="transmembrane region" description="Helical" evidence="1">
    <location>
        <begin position="117"/>
        <end position="134"/>
    </location>
</feature>
<evidence type="ECO:0000256" key="1">
    <source>
        <dbReference type="SAM" id="Phobius"/>
    </source>
</evidence>
<organism evidence="2 3">
    <name type="scientific">Microbacterium ginsengiterrae</name>
    <dbReference type="NCBI Taxonomy" id="546115"/>
    <lineage>
        <taxon>Bacteria</taxon>
        <taxon>Bacillati</taxon>
        <taxon>Actinomycetota</taxon>
        <taxon>Actinomycetes</taxon>
        <taxon>Micrococcales</taxon>
        <taxon>Microbacteriaceae</taxon>
        <taxon>Microbacterium</taxon>
    </lineage>
</organism>
<sequence length="323" mass="33137">MGARMQLRARGTVALIVAALLIIVGVGVSLLVSDVVDTASVGVGAPEDDGADDLTMAWCARVLLVLAVAWLVIGMLAARTRLVRRPGAAAARASWVSATRPWRAVESMLGMLPADRLLLVSVPAALLVATRAVQTSLTDWAHLVVILVAWLAFLAVTILIARRRSPWALIATVGGVIVLRCVVTLAALAVAGPVGVRAALWNEPFLRSAYITIAFTLFVWLFVATAWALSLRWGRRRSWGIVLLGAGAGLTLSAAVAALAGVGAATGPAGAASALFPWALGPALDAAGYVDGTASSALVALLSGVGVCVLGALLALPPRNAVD</sequence>
<keyword evidence="1" id="KW-0472">Membrane</keyword>
<name>A0A7W9CDB1_9MICO</name>
<gene>
    <name evidence="2" type="ORF">HD600_001976</name>
</gene>
<feature type="transmembrane region" description="Helical" evidence="1">
    <location>
        <begin position="12"/>
        <end position="35"/>
    </location>
</feature>
<keyword evidence="1" id="KW-1133">Transmembrane helix</keyword>
<feature type="transmembrane region" description="Helical" evidence="1">
    <location>
        <begin position="241"/>
        <end position="265"/>
    </location>
</feature>
<keyword evidence="1" id="KW-0812">Transmembrane</keyword>
<feature type="transmembrane region" description="Helical" evidence="1">
    <location>
        <begin position="55"/>
        <end position="78"/>
    </location>
</feature>
<dbReference type="EMBL" id="JACHMU010000001">
    <property type="protein sequence ID" value="MBB5743479.1"/>
    <property type="molecule type" value="Genomic_DNA"/>
</dbReference>
<reference evidence="2 3" key="1">
    <citation type="submission" date="2020-08" db="EMBL/GenBank/DDBJ databases">
        <title>Sequencing the genomes of 1000 actinobacteria strains.</title>
        <authorList>
            <person name="Klenk H.-P."/>
        </authorList>
    </citation>
    <scope>NUCLEOTIDE SEQUENCE [LARGE SCALE GENOMIC DNA]</scope>
    <source>
        <strain evidence="2 3">DSM 24823</strain>
    </source>
</reference>
<comment type="caution">
    <text evidence="2">The sequence shown here is derived from an EMBL/GenBank/DDBJ whole genome shotgun (WGS) entry which is preliminary data.</text>
</comment>
<evidence type="ECO:0000313" key="2">
    <source>
        <dbReference type="EMBL" id="MBB5743479.1"/>
    </source>
</evidence>
<feature type="transmembrane region" description="Helical" evidence="1">
    <location>
        <begin position="209"/>
        <end position="229"/>
    </location>
</feature>
<dbReference type="Proteomes" id="UP000517712">
    <property type="component" value="Unassembled WGS sequence"/>
</dbReference>
<feature type="transmembrane region" description="Helical" evidence="1">
    <location>
        <begin position="140"/>
        <end position="160"/>
    </location>
</feature>
<protein>
    <submittedName>
        <fullName evidence="2">Uncharacterized protein</fullName>
    </submittedName>
</protein>
<evidence type="ECO:0000313" key="3">
    <source>
        <dbReference type="Proteomes" id="UP000517712"/>
    </source>
</evidence>
<feature type="transmembrane region" description="Helical" evidence="1">
    <location>
        <begin position="297"/>
        <end position="316"/>
    </location>
</feature>